<evidence type="ECO:0000313" key="7">
    <source>
        <dbReference type="Proteomes" id="UP000287156"/>
    </source>
</evidence>
<dbReference type="OrthoDB" id="465705at2"/>
<reference evidence="6" key="1">
    <citation type="submission" date="2018-12" db="EMBL/GenBank/DDBJ databases">
        <authorList>
            <person name="Sun L."/>
            <person name="Chen Z."/>
        </authorList>
    </citation>
    <scope>NUCLEOTIDE SEQUENCE [LARGE SCALE GENOMIC DNA]</scope>
    <source>
        <strain evidence="6">3-2-2</strain>
    </source>
</reference>
<keyword evidence="7" id="KW-1185">Reference proteome</keyword>
<comment type="function">
    <text evidence="4">Could be a S-adenosyl-L-methionine-dependent methyltransferase.</text>
</comment>
<sequence>MAKDFNQLFDAWSNTYDQTVVGGDVEYKEVFAHYEQILDEVAKKSKGYIVEFGVGTGNLTEKLLKEGFEIYGVEPSRGMRNKAKEKLPHVPVVEGDFLTFPMPEEHPDTIVSTYAFHHLTDEEKSRAIALYSDILNETGKIVFADTVFIDEEAKQAIIKEALQNNHNRLAEDLQTEYYTTIPVLQEIFEENGFQVTFTQMNAFVWVMDAEKRRENQ</sequence>
<dbReference type="Pfam" id="PF13649">
    <property type="entry name" value="Methyltransf_25"/>
    <property type="match status" value="1"/>
</dbReference>
<evidence type="ECO:0000256" key="4">
    <source>
        <dbReference type="HAMAP-Rule" id="MF_02100"/>
    </source>
</evidence>
<dbReference type="HAMAP" id="MF_02100">
    <property type="entry name" value="Methyltr_YrrT"/>
    <property type="match status" value="1"/>
</dbReference>
<evidence type="ECO:0000256" key="1">
    <source>
        <dbReference type="ARBA" id="ARBA00022603"/>
    </source>
</evidence>
<dbReference type="AlphaFoldDB" id="A0A429XTJ8"/>
<dbReference type="GO" id="GO:0032259">
    <property type="term" value="P:methylation"/>
    <property type="evidence" value="ECO:0007669"/>
    <property type="project" value="UniProtKB-KW"/>
</dbReference>
<dbReference type="InterPro" id="IPR041698">
    <property type="entry name" value="Methyltransf_25"/>
</dbReference>
<dbReference type="Proteomes" id="UP000287156">
    <property type="component" value="Unassembled WGS sequence"/>
</dbReference>
<accession>A0A429XTJ8</accession>
<evidence type="ECO:0000313" key="6">
    <source>
        <dbReference type="EMBL" id="RST71120.1"/>
    </source>
</evidence>
<comment type="similarity">
    <text evidence="4">Belongs to the methyltransferase superfamily. YrrT family.</text>
</comment>
<proteinExistence type="inferred from homology"/>
<dbReference type="InterPro" id="IPR029063">
    <property type="entry name" value="SAM-dependent_MTases_sf"/>
</dbReference>
<dbReference type="GO" id="GO:0008757">
    <property type="term" value="F:S-adenosylmethionine-dependent methyltransferase activity"/>
    <property type="evidence" value="ECO:0007669"/>
    <property type="project" value="UniProtKB-UniRule"/>
</dbReference>
<dbReference type="RefSeq" id="WP_126052410.1">
    <property type="nucleotide sequence ID" value="NZ_QYTV02000014.1"/>
</dbReference>
<feature type="domain" description="Methyltransferase" evidence="5">
    <location>
        <begin position="49"/>
        <end position="139"/>
    </location>
</feature>
<dbReference type="CDD" id="cd02440">
    <property type="entry name" value="AdoMet_MTases"/>
    <property type="match status" value="1"/>
</dbReference>
<dbReference type="Gene3D" id="3.40.50.150">
    <property type="entry name" value="Vaccinia Virus protein VP39"/>
    <property type="match status" value="1"/>
</dbReference>
<keyword evidence="1 4" id="KW-0489">Methyltransferase</keyword>
<organism evidence="6 7">
    <name type="scientific">Siminovitchia acidinfaciens</name>
    <dbReference type="NCBI Taxonomy" id="2321395"/>
    <lineage>
        <taxon>Bacteria</taxon>
        <taxon>Bacillati</taxon>
        <taxon>Bacillota</taxon>
        <taxon>Bacilli</taxon>
        <taxon>Bacillales</taxon>
        <taxon>Bacillaceae</taxon>
        <taxon>Siminovitchia</taxon>
    </lineage>
</organism>
<evidence type="ECO:0000256" key="3">
    <source>
        <dbReference type="ARBA" id="ARBA00022691"/>
    </source>
</evidence>
<feature type="binding site" evidence="4">
    <location>
        <position position="53"/>
    </location>
    <ligand>
        <name>S-adenosyl-L-methionine</name>
        <dbReference type="ChEBI" id="CHEBI:59789"/>
    </ligand>
</feature>
<comment type="caution">
    <text evidence="6">The sequence shown here is derived from an EMBL/GenBank/DDBJ whole genome shotgun (WGS) entry which is preliminary data.</text>
</comment>
<gene>
    <name evidence="6" type="ORF">D4T97_019325</name>
</gene>
<dbReference type="EC" id="2.1.1.-" evidence="4"/>
<dbReference type="InterPro" id="IPR023553">
    <property type="entry name" value="Uncharacterised_MeTfrase_YrrT"/>
</dbReference>
<keyword evidence="2 4" id="KW-0808">Transferase</keyword>
<dbReference type="PANTHER" id="PTHR43861">
    <property type="entry name" value="TRANS-ACONITATE 2-METHYLTRANSFERASE-RELATED"/>
    <property type="match status" value="1"/>
</dbReference>
<feature type="binding site" evidence="4">
    <location>
        <position position="96"/>
    </location>
    <ligand>
        <name>S-adenosyl-L-methionine</name>
        <dbReference type="ChEBI" id="CHEBI:59789"/>
    </ligand>
</feature>
<dbReference type="SUPFAM" id="SSF53335">
    <property type="entry name" value="S-adenosyl-L-methionine-dependent methyltransferases"/>
    <property type="match status" value="1"/>
</dbReference>
<dbReference type="EMBL" id="QYTV02000014">
    <property type="protein sequence ID" value="RST71120.1"/>
    <property type="molecule type" value="Genomic_DNA"/>
</dbReference>
<feature type="binding site" evidence="4">
    <location>
        <position position="74"/>
    </location>
    <ligand>
        <name>S-adenosyl-L-methionine</name>
        <dbReference type="ChEBI" id="CHEBI:59789"/>
    </ligand>
</feature>
<protein>
    <recommendedName>
        <fullName evidence="4">Uncharacterized methyltransferase D4T97_019325</fullName>
        <ecNumber evidence="4">2.1.1.-</ecNumber>
    </recommendedName>
</protein>
<evidence type="ECO:0000256" key="2">
    <source>
        <dbReference type="ARBA" id="ARBA00022679"/>
    </source>
</evidence>
<evidence type="ECO:0000259" key="5">
    <source>
        <dbReference type="Pfam" id="PF13649"/>
    </source>
</evidence>
<keyword evidence="3 4" id="KW-0949">S-adenosyl-L-methionine</keyword>
<name>A0A429XTJ8_9BACI</name>